<reference evidence="1" key="1">
    <citation type="submission" date="2021-06" db="EMBL/GenBank/DDBJ databases">
        <authorList>
            <person name="Kallberg Y."/>
            <person name="Tangrot J."/>
            <person name="Rosling A."/>
        </authorList>
    </citation>
    <scope>NUCLEOTIDE SEQUENCE</scope>
    <source>
        <strain evidence="1">AZ414A</strain>
    </source>
</reference>
<accession>A0A9N8YPX2</accession>
<comment type="caution">
    <text evidence="1">The sequence shown here is derived from an EMBL/GenBank/DDBJ whole genome shotgun (WGS) entry which is preliminary data.</text>
</comment>
<dbReference type="AlphaFoldDB" id="A0A9N8YPX2"/>
<gene>
    <name evidence="1" type="ORF">DEBURN_LOCUS1291</name>
</gene>
<evidence type="ECO:0000313" key="2">
    <source>
        <dbReference type="Proteomes" id="UP000789706"/>
    </source>
</evidence>
<sequence length="319" mass="37413">MENGLEITTKQLKVLEETEDRLRAEISSICIWKYRTNNTIEKRDEHDRALEYIWTRDKVIDVSELKIGEREFELKVLPNKVNVLEGARRALYIFGELGEKKHVNSFKNVNQIKYLVEYYYADNAKEYNNHGWMFTVSKVIPLLYDCHLAYTPSLHINPYDQKKGNNANVILYSFAVKPRLEPKKVINDNKQMSPFLRVIHEEKDYEFDRTPTIMTVLNLNEIVQIIREGPRYMNIFNMFDLLSVSNNIAGFLCDYVFALPKSVYNSVLAFTILYIDKSSRLDNYYSNPLSSIEAIFFWINGRWDLGAFVKTNKAGLRVQ</sequence>
<organism evidence="1 2">
    <name type="scientific">Diversispora eburnea</name>
    <dbReference type="NCBI Taxonomy" id="1213867"/>
    <lineage>
        <taxon>Eukaryota</taxon>
        <taxon>Fungi</taxon>
        <taxon>Fungi incertae sedis</taxon>
        <taxon>Mucoromycota</taxon>
        <taxon>Glomeromycotina</taxon>
        <taxon>Glomeromycetes</taxon>
        <taxon>Diversisporales</taxon>
        <taxon>Diversisporaceae</taxon>
        <taxon>Diversispora</taxon>
    </lineage>
</organism>
<protein>
    <submittedName>
        <fullName evidence="1">4379_t:CDS:1</fullName>
    </submittedName>
</protein>
<evidence type="ECO:0000313" key="1">
    <source>
        <dbReference type="EMBL" id="CAG8439115.1"/>
    </source>
</evidence>
<proteinExistence type="predicted"/>
<name>A0A9N8YPX2_9GLOM</name>
<dbReference type="EMBL" id="CAJVPK010000055">
    <property type="protein sequence ID" value="CAG8439115.1"/>
    <property type="molecule type" value="Genomic_DNA"/>
</dbReference>
<keyword evidence="2" id="KW-1185">Reference proteome</keyword>
<dbReference type="OrthoDB" id="2433234at2759"/>
<dbReference type="Proteomes" id="UP000789706">
    <property type="component" value="Unassembled WGS sequence"/>
</dbReference>